<sequence>MAGYSIPLLDRETN</sequence>
<keyword evidence="1" id="KW-0934">Plastid</keyword>
<proteinExistence type="predicted"/>
<keyword evidence="1" id="KW-0687">Ribonucleoprotein</keyword>
<dbReference type="EMBL" id="MW387499">
    <property type="protein sequence ID" value="QRM17464.1"/>
    <property type="molecule type" value="Genomic_DNA"/>
</dbReference>
<dbReference type="RefSeq" id="YP_010164332.1">
    <property type="nucleotide sequence ID" value="NC_057482.1"/>
</dbReference>
<dbReference type="GO" id="GO:0005840">
    <property type="term" value="C:ribosome"/>
    <property type="evidence" value="ECO:0007669"/>
    <property type="project" value="UniProtKB-KW"/>
</dbReference>
<keyword evidence="1" id="KW-0150">Chloroplast</keyword>
<keyword evidence="1" id="KW-0689">Ribosomal protein</keyword>
<dbReference type="GeneID" id="67267908"/>
<reference evidence="1" key="1">
    <citation type="submission" date="2020-12" db="EMBL/GenBank/DDBJ databases">
        <authorList>
            <person name="Luo L."/>
        </authorList>
    </citation>
    <scope>NUCLEOTIDE SEQUENCE</scope>
</reference>
<geneLocation type="chloroplast" evidence="1"/>
<protein>
    <submittedName>
        <fullName evidence="1">Ribosomal protein L23</fullName>
    </submittedName>
</protein>
<evidence type="ECO:0000313" key="1">
    <source>
        <dbReference type="EMBL" id="QRM17464.1"/>
    </source>
</evidence>
<accession>A0A891M8A1</accession>
<gene>
    <name evidence="1" type="primary">rpl23</name>
</gene>
<organism evidence="1">
    <name type="scientific">Tripsacum laxum</name>
    <name type="common">Guatemalan gamagrass</name>
    <dbReference type="NCBI Taxonomy" id="47471"/>
    <lineage>
        <taxon>Eukaryota</taxon>
        <taxon>Viridiplantae</taxon>
        <taxon>Streptophyta</taxon>
        <taxon>Embryophyta</taxon>
        <taxon>Tracheophyta</taxon>
        <taxon>Spermatophyta</taxon>
        <taxon>Magnoliopsida</taxon>
        <taxon>Liliopsida</taxon>
        <taxon>Poales</taxon>
        <taxon>Poaceae</taxon>
        <taxon>PACMAD clade</taxon>
        <taxon>Panicoideae</taxon>
        <taxon>Andropogonodae</taxon>
        <taxon>Andropogoneae</taxon>
        <taxon>Tripsacinae</taxon>
        <taxon>Tripsacum</taxon>
    </lineage>
</organism>
<name>A0A891M8A1_9POAL</name>